<dbReference type="AlphaFoldDB" id="A0A0A2WEG4"/>
<evidence type="ECO:0000256" key="1">
    <source>
        <dbReference type="ARBA" id="ARBA00007689"/>
    </source>
</evidence>
<reference evidence="3 4" key="1">
    <citation type="submission" date="2014-09" db="EMBL/GenBank/DDBJ databases">
        <title>Genome sequences of Lysobacter dokdonensis DS-58.</title>
        <authorList>
            <person name="Kim J.F."/>
            <person name="Kwak M.-J."/>
        </authorList>
    </citation>
    <scope>NUCLEOTIDE SEQUENCE [LARGE SCALE GENOMIC DNA]</scope>
    <source>
        <strain evidence="3 4">DS-58</strain>
    </source>
</reference>
<protein>
    <recommendedName>
        <fullName evidence="2">YCII-related domain-containing protein</fullName>
    </recommendedName>
</protein>
<dbReference type="Proteomes" id="UP000030518">
    <property type="component" value="Unassembled WGS sequence"/>
</dbReference>
<keyword evidence="4" id="KW-1185">Reference proteome</keyword>
<dbReference type="Gene3D" id="3.30.70.1060">
    <property type="entry name" value="Dimeric alpha+beta barrel"/>
    <property type="match status" value="1"/>
</dbReference>
<name>A0A0A2WEG4_9GAMM</name>
<sequence length="124" mass="13498">MQYLLLVYTDPDLLGALPDGQFDTMMKGCLEKADDLQRAGTLKSFAQLEDAQTARSVRIRNGKTRVSDGPFAETKELLGGFNLIEADSIEDAIAMAADLPWAATGCIEVRPLRDIGLVRKRVGA</sequence>
<feature type="domain" description="YCII-related" evidence="2">
    <location>
        <begin position="1"/>
        <end position="114"/>
    </location>
</feature>
<comment type="caution">
    <text evidence="3">The sequence shown here is derived from an EMBL/GenBank/DDBJ whole genome shotgun (WGS) entry which is preliminary data.</text>
</comment>
<proteinExistence type="inferred from homology"/>
<gene>
    <name evidence="3" type="ORF">LF41_1477</name>
</gene>
<dbReference type="STRING" id="1300345.LF41_1477"/>
<evidence type="ECO:0000313" key="4">
    <source>
        <dbReference type="Proteomes" id="UP000030518"/>
    </source>
</evidence>
<dbReference type="InterPro" id="IPR005545">
    <property type="entry name" value="YCII"/>
</dbReference>
<dbReference type="PATRIC" id="fig|1300345.3.peg.2548"/>
<dbReference type="eggNOG" id="COG3795">
    <property type="taxonomic scope" value="Bacteria"/>
</dbReference>
<organism evidence="3 4">
    <name type="scientific">Lysobacter dokdonensis DS-58</name>
    <dbReference type="NCBI Taxonomy" id="1300345"/>
    <lineage>
        <taxon>Bacteria</taxon>
        <taxon>Pseudomonadati</taxon>
        <taxon>Pseudomonadota</taxon>
        <taxon>Gammaproteobacteria</taxon>
        <taxon>Lysobacterales</taxon>
        <taxon>Lysobacteraceae</taxon>
        <taxon>Noviluteimonas</taxon>
    </lineage>
</organism>
<accession>A0A0A2WEG4</accession>
<dbReference type="PANTHER" id="PTHR35174:SF3">
    <property type="entry name" value="BLL7171 PROTEIN"/>
    <property type="match status" value="1"/>
</dbReference>
<evidence type="ECO:0000313" key="3">
    <source>
        <dbReference type="EMBL" id="KGQ18123.1"/>
    </source>
</evidence>
<dbReference type="OrthoDB" id="9807535at2"/>
<dbReference type="PANTHER" id="PTHR35174">
    <property type="entry name" value="BLL7171 PROTEIN-RELATED"/>
    <property type="match status" value="1"/>
</dbReference>
<dbReference type="SUPFAM" id="SSF54909">
    <property type="entry name" value="Dimeric alpha+beta barrel"/>
    <property type="match status" value="1"/>
</dbReference>
<dbReference type="RefSeq" id="WP_036170469.1">
    <property type="nucleotide sequence ID" value="NZ_JRKJ01000021.1"/>
</dbReference>
<dbReference type="Pfam" id="PF03795">
    <property type="entry name" value="YCII"/>
    <property type="match status" value="1"/>
</dbReference>
<comment type="similarity">
    <text evidence="1">Belongs to the YciI family.</text>
</comment>
<evidence type="ECO:0000259" key="2">
    <source>
        <dbReference type="Pfam" id="PF03795"/>
    </source>
</evidence>
<dbReference type="EMBL" id="JRKJ01000021">
    <property type="protein sequence ID" value="KGQ18123.1"/>
    <property type="molecule type" value="Genomic_DNA"/>
</dbReference>
<dbReference type="InterPro" id="IPR011008">
    <property type="entry name" value="Dimeric_a/b-barrel"/>
</dbReference>